<feature type="region of interest" description="Disordered" evidence="1">
    <location>
        <begin position="158"/>
        <end position="178"/>
    </location>
</feature>
<feature type="compositionally biased region" description="Basic residues" evidence="1">
    <location>
        <begin position="318"/>
        <end position="327"/>
    </location>
</feature>
<evidence type="ECO:0000313" key="3">
    <source>
        <dbReference type="Proteomes" id="UP001219525"/>
    </source>
</evidence>
<accession>A0AAD6Y4W5</accession>
<evidence type="ECO:0000313" key="2">
    <source>
        <dbReference type="EMBL" id="KAJ7199464.1"/>
    </source>
</evidence>
<feature type="region of interest" description="Disordered" evidence="1">
    <location>
        <begin position="204"/>
        <end position="225"/>
    </location>
</feature>
<sequence length="362" mass="39403">MSTTVIHAVAVRNVTVYKSLDSDSATTLRRNSELRLRVRARPYPCRSPSRGLAELRTPNAAVVRIGSLPVKHLPFEVGRVAPSRRSRVEHVQYLPCQRKHIEPGTGTLNLAIHTPDFWCEDFQMLLLRPLLIRMDRFQHRSSSQNGVGAVPVPDTFSHGTANHVPLRSASSGAHSAGSLDSPLHANLAPLPAHALFGESPTVSSIGASGSADRKATSTSTWSPGHLRQIDSSTEMSRFDVIYTVFGNVFPALDAAESMPSPDAPTDALAAQRVDVDDRAQEQDHVRSDVVRQCGDSDPAHDARCQARSFISSDSARSRSSKVSKSHSAHADIHQRARQHVALECVKHTLTLRGKVRSTPLGL</sequence>
<dbReference type="Proteomes" id="UP001219525">
    <property type="component" value="Unassembled WGS sequence"/>
</dbReference>
<organism evidence="2 3">
    <name type="scientific">Mycena pura</name>
    <dbReference type="NCBI Taxonomy" id="153505"/>
    <lineage>
        <taxon>Eukaryota</taxon>
        <taxon>Fungi</taxon>
        <taxon>Dikarya</taxon>
        <taxon>Basidiomycota</taxon>
        <taxon>Agaricomycotina</taxon>
        <taxon>Agaricomycetes</taxon>
        <taxon>Agaricomycetidae</taxon>
        <taxon>Agaricales</taxon>
        <taxon>Marasmiineae</taxon>
        <taxon>Mycenaceae</taxon>
        <taxon>Mycena</taxon>
    </lineage>
</organism>
<protein>
    <submittedName>
        <fullName evidence="2">Uncharacterized protein</fullName>
    </submittedName>
</protein>
<name>A0AAD6Y4W5_9AGAR</name>
<dbReference type="EMBL" id="JARJCW010000068">
    <property type="protein sequence ID" value="KAJ7199464.1"/>
    <property type="molecule type" value="Genomic_DNA"/>
</dbReference>
<keyword evidence="3" id="KW-1185">Reference proteome</keyword>
<comment type="caution">
    <text evidence="2">The sequence shown here is derived from an EMBL/GenBank/DDBJ whole genome shotgun (WGS) entry which is preliminary data.</text>
</comment>
<proteinExistence type="predicted"/>
<dbReference type="AlphaFoldDB" id="A0AAD6Y4W5"/>
<gene>
    <name evidence="2" type="ORF">GGX14DRAFT_401405</name>
</gene>
<reference evidence="2" key="1">
    <citation type="submission" date="2023-03" db="EMBL/GenBank/DDBJ databases">
        <title>Massive genome expansion in bonnet fungi (Mycena s.s.) driven by repeated elements and novel gene families across ecological guilds.</title>
        <authorList>
            <consortium name="Lawrence Berkeley National Laboratory"/>
            <person name="Harder C.B."/>
            <person name="Miyauchi S."/>
            <person name="Viragh M."/>
            <person name="Kuo A."/>
            <person name="Thoen E."/>
            <person name="Andreopoulos B."/>
            <person name="Lu D."/>
            <person name="Skrede I."/>
            <person name="Drula E."/>
            <person name="Henrissat B."/>
            <person name="Morin E."/>
            <person name="Kohler A."/>
            <person name="Barry K."/>
            <person name="LaButti K."/>
            <person name="Morin E."/>
            <person name="Salamov A."/>
            <person name="Lipzen A."/>
            <person name="Mereny Z."/>
            <person name="Hegedus B."/>
            <person name="Baldrian P."/>
            <person name="Stursova M."/>
            <person name="Weitz H."/>
            <person name="Taylor A."/>
            <person name="Grigoriev I.V."/>
            <person name="Nagy L.G."/>
            <person name="Martin F."/>
            <person name="Kauserud H."/>
        </authorList>
    </citation>
    <scope>NUCLEOTIDE SEQUENCE</scope>
    <source>
        <strain evidence="2">9144</strain>
    </source>
</reference>
<feature type="compositionally biased region" description="Low complexity" evidence="1">
    <location>
        <begin position="168"/>
        <end position="178"/>
    </location>
</feature>
<evidence type="ECO:0000256" key="1">
    <source>
        <dbReference type="SAM" id="MobiDB-lite"/>
    </source>
</evidence>
<feature type="compositionally biased region" description="Basic and acidic residues" evidence="1">
    <location>
        <begin position="276"/>
        <end position="289"/>
    </location>
</feature>
<feature type="region of interest" description="Disordered" evidence="1">
    <location>
        <begin position="276"/>
        <end position="332"/>
    </location>
</feature>